<evidence type="ECO:0000259" key="1">
    <source>
        <dbReference type="PROSITE" id="PS50109"/>
    </source>
</evidence>
<dbReference type="Pfam" id="PF02518">
    <property type="entry name" value="HATPase_c"/>
    <property type="match status" value="1"/>
</dbReference>
<dbReference type="Gene3D" id="3.30.565.10">
    <property type="entry name" value="Histidine kinase-like ATPase, C-terminal domain"/>
    <property type="match status" value="1"/>
</dbReference>
<dbReference type="InterPro" id="IPR005467">
    <property type="entry name" value="His_kinase_dom"/>
</dbReference>
<evidence type="ECO:0000313" key="3">
    <source>
        <dbReference type="Proteomes" id="UP001320159"/>
    </source>
</evidence>
<protein>
    <submittedName>
        <fullName evidence="2">Histidine kinase</fullName>
    </submittedName>
</protein>
<name>A0AAP2W621_9EURY</name>
<dbReference type="SUPFAM" id="SSF55781">
    <property type="entry name" value="GAF domain-like"/>
    <property type="match status" value="1"/>
</dbReference>
<dbReference type="CDD" id="cd00075">
    <property type="entry name" value="HATPase"/>
    <property type="match status" value="1"/>
</dbReference>
<dbReference type="Pfam" id="PF13185">
    <property type="entry name" value="GAF_2"/>
    <property type="match status" value="1"/>
</dbReference>
<dbReference type="PROSITE" id="PS50109">
    <property type="entry name" value="HIS_KIN"/>
    <property type="match status" value="1"/>
</dbReference>
<proteinExistence type="predicted"/>
<feature type="domain" description="Histidine kinase" evidence="1">
    <location>
        <begin position="308"/>
        <end position="481"/>
    </location>
</feature>
<dbReference type="PRINTS" id="PR00344">
    <property type="entry name" value="BCTRLSENSOR"/>
</dbReference>
<dbReference type="InterPro" id="IPR003018">
    <property type="entry name" value="GAF"/>
</dbReference>
<dbReference type="PANTHER" id="PTHR45569">
    <property type="entry name" value="SENSOR PROTEIN KDPD"/>
    <property type="match status" value="1"/>
</dbReference>
<keyword evidence="3" id="KW-1185">Reference proteome</keyword>
<keyword evidence="2" id="KW-0808">Transferase</keyword>
<dbReference type="InterPro" id="IPR052023">
    <property type="entry name" value="Histidine_kinase_KdpD"/>
</dbReference>
<evidence type="ECO:0000313" key="2">
    <source>
        <dbReference type="EMBL" id="MCD1293651.1"/>
    </source>
</evidence>
<dbReference type="SUPFAM" id="SSF55874">
    <property type="entry name" value="ATPase domain of HSP90 chaperone/DNA topoisomerase II/histidine kinase"/>
    <property type="match status" value="1"/>
</dbReference>
<keyword evidence="2" id="KW-0418">Kinase</keyword>
<gene>
    <name evidence="2" type="ORF">CUJ83_01410</name>
</gene>
<dbReference type="InterPro" id="IPR029016">
    <property type="entry name" value="GAF-like_dom_sf"/>
</dbReference>
<dbReference type="InterPro" id="IPR000014">
    <property type="entry name" value="PAS"/>
</dbReference>
<dbReference type="AlphaFoldDB" id="A0AAP2W621"/>
<dbReference type="InterPro" id="IPR003594">
    <property type="entry name" value="HATPase_dom"/>
</dbReference>
<dbReference type="EMBL" id="PGCK01000001">
    <property type="protein sequence ID" value="MCD1293651.1"/>
    <property type="molecule type" value="Genomic_DNA"/>
</dbReference>
<organism evidence="2 3">
    <name type="scientific">Methanooceanicella nereidis</name>
    <dbReference type="NCBI Taxonomy" id="2052831"/>
    <lineage>
        <taxon>Archaea</taxon>
        <taxon>Methanobacteriati</taxon>
        <taxon>Methanobacteriota</taxon>
        <taxon>Stenosarchaea group</taxon>
        <taxon>Methanomicrobia</taxon>
        <taxon>Methanocellales</taxon>
        <taxon>Methanocellaceae</taxon>
        <taxon>Methanooceanicella</taxon>
    </lineage>
</organism>
<dbReference type="InterPro" id="IPR004358">
    <property type="entry name" value="Sig_transdc_His_kin-like_C"/>
</dbReference>
<dbReference type="SMART" id="SM00387">
    <property type="entry name" value="HATPase_c"/>
    <property type="match status" value="1"/>
</dbReference>
<dbReference type="RefSeq" id="WP_230739745.1">
    <property type="nucleotide sequence ID" value="NZ_PGCK01000001.1"/>
</dbReference>
<sequence length="484" mass="53985">MEITPGEGTCILDQTGTIIWANSVFIDYFSHRSPVLGSTFTELFPGPDLLCRPGAVFEDRDKLGRRRHFKAECFSTNNIRGEKIGDIVVLQNVTLMRTLVEISKYSTQTKTTKEFFEKVLWLIKDTYAYMGIAGFVARGDELEVVSSKGWTEKLKSMIGVQPIAPDSLGMAGRSAYHRKQMVTTIQDYAYLPTAKKAIERIGGEFIVVTPLLDHDKLVGTLTVFHNRELLADDLEVLQTLCNQVAVSLNVRLKEDELATAADEAGLYADIIGLKTLDNNMMISKYLEMTGTASMDVSRGYIREALRIVKRNNEMIENIKDIMSQAEGAKKISLDEAIRKAIPEAEDFAISVNKKVSFKITPHEDLKVMVSPLFKEAIYNVLNNSIKHSKLPSVDIDIRILKDRTGTRRLEIADNGPGIPDELKSEVFRRGKDSLRNKGAGIGLYLVKRIVNKEGGRIWIEDRIPGNPSRGARAVITFMAGPVKG</sequence>
<dbReference type="PANTHER" id="PTHR45569:SF1">
    <property type="entry name" value="SENSOR PROTEIN KDPD"/>
    <property type="match status" value="1"/>
</dbReference>
<reference evidence="2 3" key="1">
    <citation type="submission" date="2017-11" db="EMBL/GenBank/DDBJ databases">
        <title>Isolation and Characterization of Family Methanocellaceae Species from Potential Methane Hydrate Area Offshore Southwestern Taiwan.</title>
        <authorList>
            <person name="Zhang W.-L."/>
            <person name="Chen W.-C."/>
            <person name="Lai M.-C."/>
            <person name="Chen S.-C."/>
        </authorList>
    </citation>
    <scope>NUCLEOTIDE SEQUENCE [LARGE SCALE GENOMIC DNA]</scope>
    <source>
        <strain evidence="2 3">CWC-04</strain>
    </source>
</reference>
<dbReference type="InterPro" id="IPR036890">
    <property type="entry name" value="HATPase_C_sf"/>
</dbReference>
<dbReference type="Gene3D" id="3.30.450.40">
    <property type="match status" value="1"/>
</dbReference>
<dbReference type="CDD" id="cd00130">
    <property type="entry name" value="PAS"/>
    <property type="match status" value="1"/>
</dbReference>
<comment type="caution">
    <text evidence="2">The sequence shown here is derived from an EMBL/GenBank/DDBJ whole genome shotgun (WGS) entry which is preliminary data.</text>
</comment>
<dbReference type="GO" id="GO:0005886">
    <property type="term" value="C:plasma membrane"/>
    <property type="evidence" value="ECO:0007669"/>
    <property type="project" value="TreeGrafter"/>
</dbReference>
<accession>A0AAP2W621</accession>
<dbReference type="Proteomes" id="UP001320159">
    <property type="component" value="Unassembled WGS sequence"/>
</dbReference>
<dbReference type="GO" id="GO:0000155">
    <property type="term" value="F:phosphorelay sensor kinase activity"/>
    <property type="evidence" value="ECO:0007669"/>
    <property type="project" value="TreeGrafter"/>
</dbReference>